<evidence type="ECO:0000313" key="1">
    <source>
        <dbReference type="EMBL" id="MBD3920148.1"/>
    </source>
</evidence>
<proteinExistence type="predicted"/>
<accession>A0ABR8MW68</accession>
<sequence length="135" mass="15824">MMDMFLMNELIDAIKARQQGRELARSVGFSIVDQTRIAFTISELAYQLIESMHRGHMVMKSIHRNWFETGIEVRLYDHSTNACRINSGWLQQWADDFEMHYHESRGTIIVFRKWLKSSKGLEKQADPYVLAVGEE</sequence>
<name>A0ABR8MW68_9BACL</name>
<protein>
    <recommendedName>
        <fullName evidence="3">Anti-sigma regulatory factor</fullName>
    </recommendedName>
</protein>
<comment type="caution">
    <text evidence="1">The sequence shown here is derived from an EMBL/GenBank/DDBJ whole genome shotgun (WGS) entry which is preliminary data.</text>
</comment>
<keyword evidence="2" id="KW-1185">Reference proteome</keyword>
<dbReference type="EMBL" id="JACXZA010000003">
    <property type="protein sequence ID" value="MBD3920148.1"/>
    <property type="molecule type" value="Genomic_DNA"/>
</dbReference>
<evidence type="ECO:0000313" key="2">
    <source>
        <dbReference type="Proteomes" id="UP000609346"/>
    </source>
</evidence>
<reference evidence="1 2" key="1">
    <citation type="submission" date="2020-09" db="EMBL/GenBank/DDBJ databases">
        <title>Paenibacillus sp. strain PR3 16S rRNA gene Genome sequencing and assembly.</title>
        <authorList>
            <person name="Kim J."/>
        </authorList>
    </citation>
    <scope>NUCLEOTIDE SEQUENCE [LARGE SCALE GENOMIC DNA]</scope>
    <source>
        <strain evidence="1 2">PR3</strain>
    </source>
</reference>
<evidence type="ECO:0008006" key="3">
    <source>
        <dbReference type="Google" id="ProtNLM"/>
    </source>
</evidence>
<organism evidence="1 2">
    <name type="scientific">Paenibacillus terricola</name>
    <dbReference type="NCBI Taxonomy" id="2763503"/>
    <lineage>
        <taxon>Bacteria</taxon>
        <taxon>Bacillati</taxon>
        <taxon>Bacillota</taxon>
        <taxon>Bacilli</taxon>
        <taxon>Bacillales</taxon>
        <taxon>Paenibacillaceae</taxon>
        <taxon>Paenibacillus</taxon>
    </lineage>
</organism>
<gene>
    <name evidence="1" type="ORF">H8B09_15390</name>
</gene>
<dbReference type="Proteomes" id="UP000609346">
    <property type="component" value="Unassembled WGS sequence"/>
</dbReference>
<dbReference type="RefSeq" id="WP_224753623.1">
    <property type="nucleotide sequence ID" value="NZ_JACXZA010000003.1"/>
</dbReference>